<proteinExistence type="predicted"/>
<dbReference type="Proteomes" id="UP000318834">
    <property type="component" value="Unassembled WGS sequence"/>
</dbReference>
<dbReference type="AlphaFoldDB" id="A0A537IVB7"/>
<sequence length="78" mass="8430">MLCKRCRALGWNGGTPRRPAAPSSLPTCEWCGAALQTPEDVLRGVRGATVAQLARFGLAITSGPLLERMSVERHPERT</sequence>
<accession>A0A537IVB7</accession>
<organism evidence="1 2">
    <name type="scientific">Candidatus Segetimicrobium genomatis</name>
    <dbReference type="NCBI Taxonomy" id="2569760"/>
    <lineage>
        <taxon>Bacteria</taxon>
        <taxon>Bacillati</taxon>
        <taxon>Candidatus Sysuimicrobiota</taxon>
        <taxon>Candidatus Sysuimicrobiia</taxon>
        <taxon>Candidatus Sysuimicrobiales</taxon>
        <taxon>Candidatus Segetimicrobiaceae</taxon>
        <taxon>Candidatus Segetimicrobium</taxon>
    </lineage>
</organism>
<dbReference type="EMBL" id="VBAP01000046">
    <property type="protein sequence ID" value="TMI75215.1"/>
    <property type="molecule type" value="Genomic_DNA"/>
</dbReference>
<reference evidence="1 2" key="1">
    <citation type="journal article" date="2019" name="Nat. Microbiol.">
        <title>Mediterranean grassland soil C-N compound turnover is dependent on rainfall and depth, and is mediated by genomically divergent microorganisms.</title>
        <authorList>
            <person name="Diamond S."/>
            <person name="Andeer P.F."/>
            <person name="Li Z."/>
            <person name="Crits-Christoph A."/>
            <person name="Burstein D."/>
            <person name="Anantharaman K."/>
            <person name="Lane K.R."/>
            <person name="Thomas B.C."/>
            <person name="Pan C."/>
            <person name="Northen T.R."/>
            <person name="Banfield J.F."/>
        </authorList>
    </citation>
    <scope>NUCLEOTIDE SEQUENCE [LARGE SCALE GENOMIC DNA]</scope>
    <source>
        <strain evidence="1">NP_8</strain>
    </source>
</reference>
<evidence type="ECO:0000313" key="1">
    <source>
        <dbReference type="EMBL" id="TMI75215.1"/>
    </source>
</evidence>
<name>A0A537IVB7_9BACT</name>
<comment type="caution">
    <text evidence="1">The sequence shown here is derived from an EMBL/GenBank/DDBJ whole genome shotgun (WGS) entry which is preliminary data.</text>
</comment>
<protein>
    <submittedName>
        <fullName evidence="1">Uncharacterized protein</fullName>
    </submittedName>
</protein>
<evidence type="ECO:0000313" key="2">
    <source>
        <dbReference type="Proteomes" id="UP000318834"/>
    </source>
</evidence>
<gene>
    <name evidence="1" type="ORF">E6H05_06965</name>
</gene>